<evidence type="ECO:0000256" key="15">
    <source>
        <dbReference type="SAM" id="SignalP"/>
    </source>
</evidence>
<evidence type="ECO:0000256" key="9">
    <source>
        <dbReference type="ARBA" id="ARBA00022989"/>
    </source>
</evidence>
<dbReference type="SMART" id="SM00747">
    <property type="entry name" value="CFEM"/>
    <property type="match status" value="1"/>
</dbReference>
<sequence length="317" mass="34530">MRFLYSVSTVLAASMLQGAAVAAAQQSSGLSLTDAISQMPSCALSCLLKVVGDTGCSPTNRTCICETNYHEIETTASPCILKACSFADALQARNLTALSCDAPIRDKTMRYNTMAIVLGVVTNLLVIVRLVFKRFFSYRQSLGWDDHTIVAALLVGVPATALNVVGLTASGMGRDPAAQAAAALEKKDWRDFDVLARVTVVSILRLQSLIYLARSFNPTWDQWIVAWWSTIEVHVGMVCASLPTLRLVLVRLCPRVFSTNISRNKSFTERNTRPNSSTYIMQSKEVTLSEIEIELGATSSPGARRTIFPALSTPLSR</sequence>
<evidence type="ECO:0000313" key="17">
    <source>
        <dbReference type="EMBL" id="OAR01398.1"/>
    </source>
</evidence>
<feature type="chain" id="PRO_5008104487" description="CFEM domain-containing protein" evidence="15">
    <location>
        <begin position="25"/>
        <end position="317"/>
    </location>
</feature>
<feature type="domain" description="CFEM" evidence="16">
    <location>
        <begin position="35"/>
        <end position="101"/>
    </location>
</feature>
<evidence type="ECO:0000256" key="2">
    <source>
        <dbReference type="ARBA" id="ARBA00004589"/>
    </source>
</evidence>
<name>A0A179IFK3_CORDF</name>
<dbReference type="EMBL" id="LUKN01001165">
    <property type="protein sequence ID" value="OAR01398.1"/>
    <property type="molecule type" value="Genomic_DNA"/>
</dbReference>
<keyword evidence="7 14" id="KW-0812">Transmembrane</keyword>
<evidence type="ECO:0000256" key="6">
    <source>
        <dbReference type="ARBA" id="ARBA00022622"/>
    </source>
</evidence>
<feature type="signal peptide" evidence="15">
    <location>
        <begin position="1"/>
        <end position="24"/>
    </location>
</feature>
<keyword evidence="18" id="KW-1185">Reference proteome</keyword>
<comment type="caution">
    <text evidence="17">The sequence shown here is derived from an EMBL/GenBank/DDBJ whole genome shotgun (WGS) entry which is preliminary data.</text>
</comment>
<protein>
    <recommendedName>
        <fullName evidence="16">CFEM domain-containing protein</fullName>
    </recommendedName>
</protein>
<keyword evidence="9 14" id="KW-1133">Transmembrane helix</keyword>
<keyword evidence="12" id="KW-0449">Lipoprotein</keyword>
<comment type="similarity">
    <text evidence="13">Belongs to the SAT4 family.</text>
</comment>
<keyword evidence="10 14" id="KW-0472">Membrane</keyword>
<evidence type="ECO:0000256" key="11">
    <source>
        <dbReference type="ARBA" id="ARBA00023157"/>
    </source>
</evidence>
<keyword evidence="8 15" id="KW-0732">Signal</keyword>
<dbReference type="OMA" id="CVCANIT"/>
<comment type="similarity">
    <text evidence="4">Belongs to the RBT5 family.</text>
</comment>
<dbReference type="OrthoDB" id="2496787at2759"/>
<reference evidence="17 18" key="1">
    <citation type="submission" date="2016-03" db="EMBL/GenBank/DDBJ databases">
        <title>Fine-scale spatial genetic structure of a fungal parasite of coffee scale insects.</title>
        <authorList>
            <person name="Jackson D."/>
            <person name="Zemenick K.A."/>
            <person name="Malloure B."/>
            <person name="Quandt C.A."/>
            <person name="James T.Y."/>
        </authorList>
    </citation>
    <scope>NUCLEOTIDE SEQUENCE [LARGE SCALE GENOMIC DNA]</scope>
    <source>
        <strain evidence="17 18">UM487</strain>
    </source>
</reference>
<evidence type="ECO:0000256" key="10">
    <source>
        <dbReference type="ARBA" id="ARBA00023136"/>
    </source>
</evidence>
<dbReference type="GO" id="GO:0005576">
    <property type="term" value="C:extracellular region"/>
    <property type="evidence" value="ECO:0007669"/>
    <property type="project" value="UniProtKB-SubCell"/>
</dbReference>
<dbReference type="Pfam" id="PF05730">
    <property type="entry name" value="CFEM"/>
    <property type="match status" value="1"/>
</dbReference>
<evidence type="ECO:0000256" key="5">
    <source>
        <dbReference type="ARBA" id="ARBA00022525"/>
    </source>
</evidence>
<keyword evidence="11" id="KW-1015">Disulfide bond</keyword>
<dbReference type="PANTHER" id="PTHR33048:SF143">
    <property type="entry name" value="EXTRACELLULAR MEMBRANE PROTEIN CFEM DOMAIN-CONTAINING PROTEIN-RELATED"/>
    <property type="match status" value="1"/>
</dbReference>
<dbReference type="InterPro" id="IPR052337">
    <property type="entry name" value="SAT4-like"/>
</dbReference>
<dbReference type="InterPro" id="IPR049326">
    <property type="entry name" value="Rhodopsin_dom_fungi"/>
</dbReference>
<evidence type="ECO:0000313" key="18">
    <source>
        <dbReference type="Proteomes" id="UP000243081"/>
    </source>
</evidence>
<gene>
    <name evidence="17" type="ORF">LLEC1_04628</name>
</gene>
<proteinExistence type="inferred from homology"/>
<keyword evidence="6" id="KW-0336">GPI-anchor</keyword>
<keyword evidence="6" id="KW-0325">Glycoprotein</keyword>
<organism evidence="17 18">
    <name type="scientific">Cordyceps confragosa</name>
    <name type="common">Lecanicillium lecanii</name>
    <dbReference type="NCBI Taxonomy" id="2714763"/>
    <lineage>
        <taxon>Eukaryota</taxon>
        <taxon>Fungi</taxon>
        <taxon>Dikarya</taxon>
        <taxon>Ascomycota</taxon>
        <taxon>Pezizomycotina</taxon>
        <taxon>Sordariomycetes</taxon>
        <taxon>Hypocreomycetidae</taxon>
        <taxon>Hypocreales</taxon>
        <taxon>Cordycipitaceae</taxon>
        <taxon>Akanthomyces</taxon>
    </lineage>
</organism>
<keyword evidence="5" id="KW-0964">Secreted</keyword>
<evidence type="ECO:0000256" key="12">
    <source>
        <dbReference type="ARBA" id="ARBA00023288"/>
    </source>
</evidence>
<evidence type="ECO:0000256" key="8">
    <source>
        <dbReference type="ARBA" id="ARBA00022729"/>
    </source>
</evidence>
<dbReference type="InterPro" id="IPR008427">
    <property type="entry name" value="Extracellular_membr_CFEM_dom"/>
</dbReference>
<evidence type="ECO:0000256" key="7">
    <source>
        <dbReference type="ARBA" id="ARBA00022692"/>
    </source>
</evidence>
<dbReference type="GO" id="GO:0098552">
    <property type="term" value="C:side of membrane"/>
    <property type="evidence" value="ECO:0007669"/>
    <property type="project" value="UniProtKB-KW"/>
</dbReference>
<evidence type="ECO:0000256" key="3">
    <source>
        <dbReference type="ARBA" id="ARBA00004613"/>
    </source>
</evidence>
<dbReference type="AlphaFoldDB" id="A0A179IFK3"/>
<dbReference type="Proteomes" id="UP000243081">
    <property type="component" value="Unassembled WGS sequence"/>
</dbReference>
<evidence type="ECO:0000256" key="13">
    <source>
        <dbReference type="ARBA" id="ARBA00038359"/>
    </source>
</evidence>
<comment type="subcellular location">
    <subcellularLocation>
        <location evidence="2">Membrane</location>
        <topology evidence="2">Lipid-anchor</topology>
        <topology evidence="2">GPI-anchor</topology>
    </subcellularLocation>
    <subcellularLocation>
        <location evidence="1">Membrane</location>
        <topology evidence="1">Multi-pass membrane protein</topology>
    </subcellularLocation>
    <subcellularLocation>
        <location evidence="3">Secreted</location>
    </subcellularLocation>
</comment>
<accession>A0A179IFK3</accession>
<evidence type="ECO:0000256" key="1">
    <source>
        <dbReference type="ARBA" id="ARBA00004141"/>
    </source>
</evidence>
<evidence type="ECO:0000256" key="14">
    <source>
        <dbReference type="SAM" id="Phobius"/>
    </source>
</evidence>
<dbReference type="Pfam" id="PF20684">
    <property type="entry name" value="Fung_rhodopsin"/>
    <property type="match status" value="1"/>
</dbReference>
<evidence type="ECO:0000256" key="4">
    <source>
        <dbReference type="ARBA" id="ARBA00010031"/>
    </source>
</evidence>
<dbReference type="PANTHER" id="PTHR33048">
    <property type="entry name" value="PTH11-LIKE INTEGRAL MEMBRANE PROTEIN (AFU_ORTHOLOGUE AFUA_5G11245)"/>
    <property type="match status" value="1"/>
</dbReference>
<feature type="transmembrane region" description="Helical" evidence="14">
    <location>
        <begin position="111"/>
        <end position="132"/>
    </location>
</feature>
<evidence type="ECO:0000259" key="16">
    <source>
        <dbReference type="SMART" id="SM00747"/>
    </source>
</evidence>